<gene>
    <name evidence="1" type="ORF">A2Y99_02195</name>
</gene>
<comment type="caution">
    <text evidence="1">The sequence shown here is derived from an EMBL/GenBank/DDBJ whole genome shotgun (WGS) entry which is preliminary data.</text>
</comment>
<evidence type="ECO:0008006" key="3">
    <source>
        <dbReference type="Google" id="ProtNLM"/>
    </source>
</evidence>
<name>A0A1F5YIM7_9BACT</name>
<sequence>MSKQMTGDDSAKQIWGVQFNVIKSINILKVEPSMQENWSDSSHTYKITLEAYVSSDAANAPIPYYGWGDNPNIRWVELVKEDGLWKINNLATGP</sequence>
<evidence type="ECO:0000313" key="2">
    <source>
        <dbReference type="Proteomes" id="UP000178230"/>
    </source>
</evidence>
<proteinExistence type="predicted"/>
<protein>
    <recommendedName>
        <fullName evidence="3">DUF4878 domain-containing protein</fullName>
    </recommendedName>
</protein>
<dbReference type="EMBL" id="MFIY01000030">
    <property type="protein sequence ID" value="OGG00026.1"/>
    <property type="molecule type" value="Genomic_DNA"/>
</dbReference>
<dbReference type="AlphaFoldDB" id="A0A1F5YIM7"/>
<evidence type="ECO:0000313" key="1">
    <source>
        <dbReference type="EMBL" id="OGG00026.1"/>
    </source>
</evidence>
<dbReference type="Proteomes" id="UP000178230">
    <property type="component" value="Unassembled WGS sequence"/>
</dbReference>
<accession>A0A1F5YIM7</accession>
<reference evidence="1 2" key="1">
    <citation type="journal article" date="2016" name="Nat. Commun.">
        <title>Thousands of microbial genomes shed light on interconnected biogeochemical processes in an aquifer system.</title>
        <authorList>
            <person name="Anantharaman K."/>
            <person name="Brown C.T."/>
            <person name="Hug L.A."/>
            <person name="Sharon I."/>
            <person name="Castelle C.J."/>
            <person name="Probst A.J."/>
            <person name="Thomas B.C."/>
            <person name="Singh A."/>
            <person name="Wilkins M.J."/>
            <person name="Karaoz U."/>
            <person name="Brodie E.L."/>
            <person name="Williams K.H."/>
            <person name="Hubbard S.S."/>
            <person name="Banfield J.F."/>
        </authorList>
    </citation>
    <scope>NUCLEOTIDE SEQUENCE [LARGE SCALE GENOMIC DNA]</scope>
</reference>
<organism evidence="1 2">
    <name type="scientific">Candidatus Gottesmanbacteria bacterium RBG_13_37_7</name>
    <dbReference type="NCBI Taxonomy" id="1798369"/>
    <lineage>
        <taxon>Bacteria</taxon>
        <taxon>Candidatus Gottesmaniibacteriota</taxon>
    </lineage>
</organism>